<evidence type="ECO:0000256" key="1">
    <source>
        <dbReference type="ARBA" id="ARBA00013258"/>
    </source>
</evidence>
<keyword evidence="7" id="KW-1185">Reference proteome</keyword>
<protein>
    <recommendedName>
        <fullName evidence="1">[acyl-carrier-protein] S-malonyltransferase</fullName>
        <ecNumber evidence="1">2.3.1.39</ecNumber>
    </recommendedName>
</protein>
<accession>A0ABU2JAX2</accession>
<evidence type="ECO:0000256" key="3">
    <source>
        <dbReference type="ARBA" id="ARBA00023315"/>
    </source>
</evidence>
<evidence type="ECO:0000313" key="7">
    <source>
        <dbReference type="Proteomes" id="UP001183176"/>
    </source>
</evidence>
<dbReference type="Pfam" id="PF00698">
    <property type="entry name" value="Acyl_transf_1"/>
    <property type="match status" value="1"/>
</dbReference>
<dbReference type="SUPFAM" id="SSF55048">
    <property type="entry name" value="Probable ACP-binding domain of malonyl-CoA ACP transacylase"/>
    <property type="match status" value="1"/>
</dbReference>
<comment type="caution">
    <text evidence="6">The sequence shown here is derived from an EMBL/GenBank/DDBJ whole genome shotgun (WGS) entry which is preliminary data.</text>
</comment>
<proteinExistence type="predicted"/>
<dbReference type="PANTHER" id="PTHR42681:SF1">
    <property type="entry name" value="MALONYL-COA-ACYL CARRIER PROTEIN TRANSACYLASE, MITOCHONDRIAL"/>
    <property type="match status" value="1"/>
</dbReference>
<reference evidence="7" key="1">
    <citation type="submission" date="2023-07" db="EMBL/GenBank/DDBJ databases">
        <title>30 novel species of actinomycetes from the DSMZ collection.</title>
        <authorList>
            <person name="Nouioui I."/>
        </authorList>
    </citation>
    <scope>NUCLEOTIDE SEQUENCE [LARGE SCALE GENOMIC DNA]</scope>
    <source>
        <strain evidence="7">DSM 44399</strain>
    </source>
</reference>
<gene>
    <name evidence="6" type="ORF">RM423_09460</name>
</gene>
<evidence type="ECO:0000259" key="5">
    <source>
        <dbReference type="SMART" id="SM00827"/>
    </source>
</evidence>
<dbReference type="SUPFAM" id="SSF52151">
    <property type="entry name" value="FabD/lysophospholipase-like"/>
    <property type="match status" value="1"/>
</dbReference>
<keyword evidence="3 6" id="KW-0012">Acyltransferase</keyword>
<dbReference type="EMBL" id="JAVREH010000009">
    <property type="protein sequence ID" value="MDT0261619.1"/>
    <property type="molecule type" value="Genomic_DNA"/>
</dbReference>
<sequence>MPVRADAVIAIFAPGQGAQKPGMLLPWLDVPGIADEFARLCEVSGMDLVGLGTTASAEQIKDTAVAQPLIVALGVTVAAHLGLIGAAAHVVTGHSVGELTAAAVAGVLTPDAAVELAAHRGAAMAAACARTPTGMAAVVGGSIDDALACLATAGLTAANYNGAGQIVAAGSSADLKTLAAAPPRGLRIVPLGVAGAFHTEHMAPAEWQLRSYAHELTPSAPKSTLLSNADGTAVPTGAEVVQRIVRQVTSPVRWDLCLDTCRDLGVRVAIELAPGGILTGIARRALPGVDLLAIKSPDDLPAARELLASVR</sequence>
<dbReference type="InterPro" id="IPR001227">
    <property type="entry name" value="Ac_transferase_dom_sf"/>
</dbReference>
<feature type="domain" description="Malonyl-CoA:ACP transacylase (MAT)" evidence="5">
    <location>
        <begin position="11"/>
        <end position="305"/>
    </location>
</feature>
<dbReference type="InterPro" id="IPR016036">
    <property type="entry name" value="Malonyl_transacylase_ACP-bd"/>
</dbReference>
<dbReference type="InterPro" id="IPR014043">
    <property type="entry name" value="Acyl_transferase_dom"/>
</dbReference>
<dbReference type="InterPro" id="IPR016035">
    <property type="entry name" value="Acyl_Trfase/lysoPLipase"/>
</dbReference>
<keyword evidence="2 6" id="KW-0808">Transferase</keyword>
<dbReference type="EC" id="2.3.1.39" evidence="1"/>
<comment type="catalytic activity">
    <reaction evidence="4">
        <text>holo-[ACP] + malonyl-CoA = malonyl-[ACP] + CoA</text>
        <dbReference type="Rhea" id="RHEA:41792"/>
        <dbReference type="Rhea" id="RHEA-COMP:9623"/>
        <dbReference type="Rhea" id="RHEA-COMP:9685"/>
        <dbReference type="ChEBI" id="CHEBI:57287"/>
        <dbReference type="ChEBI" id="CHEBI:57384"/>
        <dbReference type="ChEBI" id="CHEBI:64479"/>
        <dbReference type="ChEBI" id="CHEBI:78449"/>
        <dbReference type="EC" id="2.3.1.39"/>
    </reaction>
</comment>
<evidence type="ECO:0000313" key="6">
    <source>
        <dbReference type="EMBL" id="MDT0261619.1"/>
    </source>
</evidence>
<dbReference type="SMART" id="SM00827">
    <property type="entry name" value="PKS_AT"/>
    <property type="match status" value="1"/>
</dbReference>
<organism evidence="6 7">
    <name type="scientific">Jatrophihabitans lederbergiae</name>
    <dbReference type="NCBI Taxonomy" id="3075547"/>
    <lineage>
        <taxon>Bacteria</taxon>
        <taxon>Bacillati</taxon>
        <taxon>Actinomycetota</taxon>
        <taxon>Actinomycetes</taxon>
        <taxon>Jatrophihabitantales</taxon>
        <taxon>Jatrophihabitantaceae</taxon>
        <taxon>Jatrophihabitans</taxon>
    </lineage>
</organism>
<dbReference type="InterPro" id="IPR050858">
    <property type="entry name" value="Mal-CoA-ACP_Trans/PKS_FabD"/>
</dbReference>
<evidence type="ECO:0000256" key="4">
    <source>
        <dbReference type="ARBA" id="ARBA00048462"/>
    </source>
</evidence>
<dbReference type="Gene3D" id="3.30.70.250">
    <property type="entry name" value="Malonyl-CoA ACP transacylase, ACP-binding"/>
    <property type="match status" value="1"/>
</dbReference>
<dbReference type="Proteomes" id="UP001183176">
    <property type="component" value="Unassembled WGS sequence"/>
</dbReference>
<dbReference type="PANTHER" id="PTHR42681">
    <property type="entry name" value="MALONYL-COA-ACYL CARRIER PROTEIN TRANSACYLASE, MITOCHONDRIAL"/>
    <property type="match status" value="1"/>
</dbReference>
<dbReference type="Gene3D" id="3.40.366.10">
    <property type="entry name" value="Malonyl-Coenzyme A Acyl Carrier Protein, domain 2"/>
    <property type="match status" value="1"/>
</dbReference>
<evidence type="ECO:0000256" key="2">
    <source>
        <dbReference type="ARBA" id="ARBA00022679"/>
    </source>
</evidence>
<name>A0ABU2JAX2_9ACTN</name>
<dbReference type="GO" id="GO:0004314">
    <property type="term" value="F:[acyl-carrier-protein] S-malonyltransferase activity"/>
    <property type="evidence" value="ECO:0007669"/>
    <property type="project" value="UniProtKB-EC"/>
</dbReference>